<organism evidence="2 3">
    <name type="scientific">Galbibacter marinus</name>
    <dbReference type="NCBI Taxonomy" id="555500"/>
    <lineage>
        <taxon>Bacteria</taxon>
        <taxon>Pseudomonadati</taxon>
        <taxon>Bacteroidota</taxon>
        <taxon>Flavobacteriia</taxon>
        <taxon>Flavobacteriales</taxon>
        <taxon>Flavobacteriaceae</taxon>
        <taxon>Galbibacter</taxon>
    </lineage>
</organism>
<dbReference type="EMBL" id="AMSG01000032">
    <property type="protein sequence ID" value="EKF54105.1"/>
    <property type="molecule type" value="Genomic_DNA"/>
</dbReference>
<dbReference type="PATRIC" id="fig|555500.3.peg.2948"/>
<keyword evidence="3" id="KW-1185">Reference proteome</keyword>
<sequence>MDIKVAYTKLAHWYKDVEESGFKSFQIVTNSITLNYRSILNYFLNGSTNALSRII</sequence>
<evidence type="ECO:0000259" key="1">
    <source>
        <dbReference type="Pfam" id="PF01610"/>
    </source>
</evidence>
<proteinExistence type="predicted"/>
<dbReference type="InterPro" id="IPR002560">
    <property type="entry name" value="Transposase_DDE"/>
</dbReference>
<evidence type="ECO:0000313" key="3">
    <source>
        <dbReference type="Proteomes" id="UP000007364"/>
    </source>
</evidence>
<dbReference type="Pfam" id="PF01610">
    <property type="entry name" value="DDE_Tnp_ISL3"/>
    <property type="match status" value="1"/>
</dbReference>
<dbReference type="eggNOG" id="COG3464">
    <property type="taxonomic scope" value="Bacteria"/>
</dbReference>
<accession>K2PNH0</accession>
<gene>
    <name evidence="2" type="ORF">I215_14294</name>
</gene>
<name>K2PNH0_9FLAO</name>
<protein>
    <submittedName>
        <fullName evidence="2">Transposase</fullName>
    </submittedName>
</protein>
<comment type="caution">
    <text evidence="2">The sequence shown here is derived from an EMBL/GenBank/DDBJ whole genome shotgun (WGS) entry which is preliminary data.</text>
</comment>
<evidence type="ECO:0000313" key="2">
    <source>
        <dbReference type="EMBL" id="EKF54105.1"/>
    </source>
</evidence>
<dbReference type="AlphaFoldDB" id="K2PNH0"/>
<feature type="domain" description="Transposase IS204/IS1001/IS1096/IS1165 DDE" evidence="1">
    <location>
        <begin position="6"/>
        <end position="51"/>
    </location>
</feature>
<dbReference type="RefSeq" id="WP_008992689.1">
    <property type="nucleotide sequence ID" value="NZ_AMSG01000032.1"/>
</dbReference>
<dbReference type="Proteomes" id="UP000007364">
    <property type="component" value="Unassembled WGS sequence"/>
</dbReference>
<reference evidence="2 3" key="1">
    <citation type="journal article" date="2012" name="J. Bacteriol.">
        <title>Genome Sequence of Galbibacter marinum Type Strain ck-I2-15.</title>
        <authorList>
            <person name="Lai Q."/>
            <person name="Li C."/>
            <person name="Shao Z."/>
        </authorList>
    </citation>
    <scope>NUCLEOTIDE SEQUENCE [LARGE SCALE GENOMIC DNA]</scope>
    <source>
        <strain evidence="3">ck-I2-15</strain>
    </source>
</reference>